<dbReference type="Proteomes" id="UP000596660">
    <property type="component" value="Unplaced"/>
</dbReference>
<proteinExistence type="predicted"/>
<dbReference type="InterPro" id="IPR057135">
    <property type="entry name" value="At4g27190-like_LRR"/>
</dbReference>
<feature type="domain" description="Disease resistance protein At4g27190-like leucine-rich repeats" evidence="1">
    <location>
        <begin position="261"/>
        <end position="378"/>
    </location>
</feature>
<keyword evidence="4" id="KW-1185">Reference proteome</keyword>
<sequence>MANCNFIVSGEGSDSTTKQWFDGLEDLKAMNNLKSVLYIQFKWPKYAVKVDDGRSEGQYLSRKEHLNGVTFRFCHQEVDGGVDTEEATRFMDELQPHSNLERLEVRGYRGVKMPSWITLIPKLVRIDLVDCKELEFMPPCLGNLRHLEELLLENLPKLECIEIIPSGFRSECDQELSIFPSLKLLVLWGLPKLKALGDDLHLLEDNKNMQLCLSELTIQGCPELTSIPLCLKVDDLWLYSLSFANVVGELESFEELEEVFCNCSSSLQSLRFYGCERLRSVCGGLEHLTALKELSIGGNCPNVRLSEETEDCRPWRSLHHSLRKLEFKSLPQLVSLPDWMQSLAALEALQIWDCKRLESIPDWMPKLTSLKQLNVKRCSESLMGKSLGLMLICYEFSQLLQVFQNCYKFAKIAKTVILL</sequence>
<dbReference type="EnsemblPlants" id="AUR62015504-RA">
    <property type="protein sequence ID" value="AUR62015504-RA:cds"/>
    <property type="gene ID" value="AUR62015504"/>
</dbReference>
<evidence type="ECO:0000313" key="4">
    <source>
        <dbReference type="Proteomes" id="UP000596660"/>
    </source>
</evidence>
<organism evidence="3 4">
    <name type="scientific">Chenopodium quinoa</name>
    <name type="common">Quinoa</name>
    <dbReference type="NCBI Taxonomy" id="63459"/>
    <lineage>
        <taxon>Eukaryota</taxon>
        <taxon>Viridiplantae</taxon>
        <taxon>Streptophyta</taxon>
        <taxon>Embryophyta</taxon>
        <taxon>Tracheophyta</taxon>
        <taxon>Spermatophyta</taxon>
        <taxon>Magnoliopsida</taxon>
        <taxon>eudicotyledons</taxon>
        <taxon>Gunneridae</taxon>
        <taxon>Pentapetalae</taxon>
        <taxon>Caryophyllales</taxon>
        <taxon>Chenopodiaceae</taxon>
        <taxon>Chenopodioideae</taxon>
        <taxon>Atripliceae</taxon>
        <taxon>Chenopodium</taxon>
    </lineage>
</organism>
<name>A0A803LMJ3_CHEQI</name>
<reference evidence="3" key="1">
    <citation type="journal article" date="2017" name="Nature">
        <title>The genome of Chenopodium quinoa.</title>
        <authorList>
            <person name="Jarvis D.E."/>
            <person name="Ho Y.S."/>
            <person name="Lightfoot D.J."/>
            <person name="Schmoeckel S.M."/>
            <person name="Li B."/>
            <person name="Borm T.J.A."/>
            <person name="Ohyanagi H."/>
            <person name="Mineta K."/>
            <person name="Michell C.T."/>
            <person name="Saber N."/>
            <person name="Kharbatia N.M."/>
            <person name="Rupper R.R."/>
            <person name="Sharp A.R."/>
            <person name="Dally N."/>
            <person name="Boughton B.A."/>
            <person name="Woo Y.H."/>
            <person name="Gao G."/>
            <person name="Schijlen E.G.W.M."/>
            <person name="Guo X."/>
            <person name="Momin A.A."/>
            <person name="Negrao S."/>
            <person name="Al-Babili S."/>
            <person name="Gehring C."/>
            <person name="Roessner U."/>
            <person name="Jung C."/>
            <person name="Murphy K."/>
            <person name="Arold S.T."/>
            <person name="Gojobori T."/>
            <person name="van der Linden C.G."/>
            <person name="van Loo E.N."/>
            <person name="Jellen E.N."/>
            <person name="Maughan P.J."/>
            <person name="Tester M."/>
        </authorList>
    </citation>
    <scope>NUCLEOTIDE SEQUENCE [LARGE SCALE GENOMIC DNA]</scope>
    <source>
        <strain evidence="3">cv. PI 614886</strain>
    </source>
</reference>
<evidence type="ECO:0000313" key="3">
    <source>
        <dbReference type="EnsemblPlants" id="AUR62015504-RA:cds"/>
    </source>
</evidence>
<accession>A0A803LMJ3</accession>
<protein>
    <submittedName>
        <fullName evidence="3">Uncharacterized protein</fullName>
    </submittedName>
</protein>
<dbReference type="Pfam" id="PF23247">
    <property type="entry name" value="LRR_RPS2"/>
    <property type="match status" value="1"/>
</dbReference>
<dbReference type="AlphaFoldDB" id="A0A803LMJ3"/>
<dbReference type="InterPro" id="IPR032675">
    <property type="entry name" value="LRR_dom_sf"/>
</dbReference>
<dbReference type="PANTHER" id="PTHR47186">
    <property type="entry name" value="LEUCINE-RICH REPEAT-CONTAINING PROTEIN 57"/>
    <property type="match status" value="1"/>
</dbReference>
<evidence type="ECO:0000259" key="2">
    <source>
        <dbReference type="Pfam" id="PF25019"/>
    </source>
</evidence>
<dbReference type="Gramene" id="AUR62015504-RA">
    <property type="protein sequence ID" value="AUR62015504-RA:cds"/>
    <property type="gene ID" value="AUR62015504"/>
</dbReference>
<dbReference type="PANTHER" id="PTHR47186:SF13">
    <property type="entry name" value="DISEASE RESISTANCE PROTEIN RGA3"/>
    <property type="match status" value="1"/>
</dbReference>
<reference evidence="3" key="2">
    <citation type="submission" date="2021-03" db="UniProtKB">
        <authorList>
            <consortium name="EnsemblPlants"/>
        </authorList>
    </citation>
    <scope>IDENTIFICATION</scope>
</reference>
<dbReference type="SUPFAM" id="SSF52058">
    <property type="entry name" value="L domain-like"/>
    <property type="match status" value="1"/>
</dbReference>
<feature type="domain" description="R13L1/DRL21-like LRR repeat region" evidence="2">
    <location>
        <begin position="24"/>
        <end position="154"/>
    </location>
</feature>
<evidence type="ECO:0000259" key="1">
    <source>
        <dbReference type="Pfam" id="PF23247"/>
    </source>
</evidence>
<dbReference type="InterPro" id="IPR056789">
    <property type="entry name" value="LRR_R13L1-DRL21"/>
</dbReference>
<dbReference type="OMA" id="HIDICHP"/>
<dbReference type="Gene3D" id="3.80.10.10">
    <property type="entry name" value="Ribonuclease Inhibitor"/>
    <property type="match status" value="3"/>
</dbReference>
<dbReference type="Pfam" id="PF25019">
    <property type="entry name" value="LRR_R13L1-DRL21"/>
    <property type="match status" value="1"/>
</dbReference>